<reference evidence="3 4" key="1">
    <citation type="submission" date="2019-11" db="EMBL/GenBank/DDBJ databases">
        <title>Whole-genome sequence of a Rhodoblastus acidophilus DSM 142.</title>
        <authorList>
            <person name="Kyndt J.A."/>
            <person name="Meyer T.E."/>
        </authorList>
    </citation>
    <scope>NUCLEOTIDE SEQUENCE [LARGE SCALE GENOMIC DNA]</scope>
    <source>
        <strain evidence="3 4">DSM 142</strain>
    </source>
</reference>
<evidence type="ECO:0000256" key="1">
    <source>
        <dbReference type="SAM" id="SignalP"/>
    </source>
</evidence>
<dbReference type="PANTHER" id="PTHR34406">
    <property type="entry name" value="PROTEIN YCEI"/>
    <property type="match status" value="1"/>
</dbReference>
<protein>
    <submittedName>
        <fullName evidence="3">Polyisoprenoid-binding protein</fullName>
    </submittedName>
</protein>
<name>A0A6N8DNM0_RHOAC</name>
<proteinExistence type="predicted"/>
<dbReference type="AlphaFoldDB" id="A0A6N8DNM0"/>
<gene>
    <name evidence="3" type="ORF">GJ654_09120</name>
</gene>
<comment type="caution">
    <text evidence="3">The sequence shown here is derived from an EMBL/GenBank/DDBJ whole genome shotgun (WGS) entry which is preliminary data.</text>
</comment>
<dbReference type="OrthoDB" id="9811006at2"/>
<dbReference type="SMART" id="SM00867">
    <property type="entry name" value="YceI"/>
    <property type="match status" value="1"/>
</dbReference>
<accession>A0A6N8DNM0</accession>
<evidence type="ECO:0000313" key="4">
    <source>
        <dbReference type="Proteomes" id="UP000439113"/>
    </source>
</evidence>
<dbReference type="Pfam" id="PF04264">
    <property type="entry name" value="YceI"/>
    <property type="match status" value="1"/>
</dbReference>
<organism evidence="3 4">
    <name type="scientific">Rhodoblastus acidophilus</name>
    <name type="common">Rhodopseudomonas acidophila</name>
    <dbReference type="NCBI Taxonomy" id="1074"/>
    <lineage>
        <taxon>Bacteria</taxon>
        <taxon>Pseudomonadati</taxon>
        <taxon>Pseudomonadota</taxon>
        <taxon>Alphaproteobacteria</taxon>
        <taxon>Hyphomicrobiales</taxon>
        <taxon>Rhodoblastaceae</taxon>
        <taxon>Rhodoblastus</taxon>
    </lineage>
</organism>
<dbReference type="RefSeq" id="WP_155445847.1">
    <property type="nucleotide sequence ID" value="NZ_JAOQNR010000006.1"/>
</dbReference>
<feature type="domain" description="Lipid/polyisoprenoid-binding YceI-like" evidence="2">
    <location>
        <begin position="28"/>
        <end position="192"/>
    </location>
</feature>
<dbReference type="InterPro" id="IPR007372">
    <property type="entry name" value="Lipid/polyisoprenoid-bd_YceI"/>
</dbReference>
<evidence type="ECO:0000259" key="2">
    <source>
        <dbReference type="SMART" id="SM00867"/>
    </source>
</evidence>
<sequence length="195" mass="20403">MKAIVFAAALLAAAPALADSAKSVKAGTYTIDSPHSEVLFSVSHFGLSNFSGVLSGVEGTMKLDPAKPLDTQLEVSVATGTVSTPVDKLTGELRDPEWFDAAKFPKATFVSKKVTQTGAETADIAGELTLRGVTRPVTLHAKFVGAGLNPMKKVYTVGFDATGVIKRTEFGVSKYAPMIGDEVTLTIHAAFEAAN</sequence>
<dbReference type="InterPro" id="IPR036761">
    <property type="entry name" value="TTHA0802/YceI-like_sf"/>
</dbReference>
<feature type="signal peptide" evidence="1">
    <location>
        <begin position="1"/>
        <end position="18"/>
    </location>
</feature>
<dbReference type="SUPFAM" id="SSF101874">
    <property type="entry name" value="YceI-like"/>
    <property type="match status" value="1"/>
</dbReference>
<dbReference type="EMBL" id="WNKS01000006">
    <property type="protein sequence ID" value="MTV31155.1"/>
    <property type="molecule type" value="Genomic_DNA"/>
</dbReference>
<dbReference type="Gene3D" id="2.40.128.110">
    <property type="entry name" value="Lipid/polyisoprenoid-binding, YceI-like"/>
    <property type="match status" value="1"/>
</dbReference>
<feature type="chain" id="PRO_5026849981" evidence="1">
    <location>
        <begin position="19"/>
        <end position="195"/>
    </location>
</feature>
<keyword evidence="1" id="KW-0732">Signal</keyword>
<dbReference type="PANTHER" id="PTHR34406:SF1">
    <property type="entry name" value="PROTEIN YCEI"/>
    <property type="match status" value="1"/>
</dbReference>
<evidence type="ECO:0000313" key="3">
    <source>
        <dbReference type="EMBL" id="MTV31155.1"/>
    </source>
</evidence>
<dbReference type="Proteomes" id="UP000439113">
    <property type="component" value="Unassembled WGS sequence"/>
</dbReference>